<keyword evidence="7" id="KW-0067">ATP-binding</keyword>
<comment type="similarity">
    <text evidence="2">Belongs to the FAM20 family.</text>
</comment>
<keyword evidence="11" id="KW-0808">Transferase</keyword>
<feature type="binding site" evidence="7">
    <location>
        <position position="400"/>
    </location>
    <ligand>
        <name>ATP</name>
        <dbReference type="ChEBI" id="CHEBI:30616"/>
    </ligand>
</feature>
<dbReference type="EMBL" id="MRZV01000725">
    <property type="protein sequence ID" value="PIK45234.1"/>
    <property type="molecule type" value="Genomic_DNA"/>
</dbReference>
<evidence type="ECO:0000256" key="9">
    <source>
        <dbReference type="SAM" id="Phobius"/>
    </source>
</evidence>
<dbReference type="Pfam" id="PF06702">
    <property type="entry name" value="Fam20C"/>
    <property type="match status" value="1"/>
</dbReference>
<dbReference type="OrthoDB" id="8583677at2759"/>
<proteinExistence type="inferred from homology"/>
<dbReference type="STRING" id="307972.A0A2G8KB52"/>
<dbReference type="PANTHER" id="PTHR12450">
    <property type="entry name" value="DENTIN MATRIX PROTEIN 4 PROTEIN FAM20"/>
    <property type="match status" value="1"/>
</dbReference>
<dbReference type="GO" id="GO:0005524">
    <property type="term" value="F:ATP binding"/>
    <property type="evidence" value="ECO:0007669"/>
    <property type="project" value="UniProtKB-KW"/>
</dbReference>
<evidence type="ECO:0000256" key="2">
    <source>
        <dbReference type="ARBA" id="ARBA00006557"/>
    </source>
</evidence>
<dbReference type="InterPro" id="IPR009581">
    <property type="entry name" value="FAM20_C"/>
</dbReference>
<protein>
    <submittedName>
        <fullName evidence="11">Putative glycosaminoglycan xylosylkinase</fullName>
    </submittedName>
</protein>
<evidence type="ECO:0000313" key="12">
    <source>
        <dbReference type="Proteomes" id="UP000230750"/>
    </source>
</evidence>
<feature type="binding site" evidence="7">
    <location>
        <position position="229"/>
    </location>
    <ligand>
        <name>ATP</name>
        <dbReference type="ChEBI" id="CHEBI:30616"/>
    </ligand>
</feature>
<feature type="transmembrane region" description="Helical" evidence="9">
    <location>
        <begin position="34"/>
        <end position="54"/>
    </location>
</feature>
<dbReference type="GO" id="GO:0016773">
    <property type="term" value="F:phosphotransferase activity, alcohol group as acceptor"/>
    <property type="evidence" value="ECO:0007669"/>
    <property type="project" value="TreeGrafter"/>
</dbReference>
<comment type="subcellular location">
    <subcellularLocation>
        <location evidence="1">Golgi apparatus</location>
    </subcellularLocation>
</comment>
<keyword evidence="12" id="KW-1185">Reference proteome</keyword>
<dbReference type="InterPro" id="IPR024869">
    <property type="entry name" value="FAM20"/>
</dbReference>
<dbReference type="GO" id="GO:0005794">
    <property type="term" value="C:Golgi apparatus"/>
    <property type="evidence" value="ECO:0007669"/>
    <property type="project" value="UniProtKB-SubCell"/>
</dbReference>
<keyword evidence="9" id="KW-0812">Transmembrane</keyword>
<feature type="binding site" evidence="7">
    <location>
        <position position="213"/>
    </location>
    <ligand>
        <name>ATP</name>
        <dbReference type="ChEBI" id="CHEBI:30616"/>
    </ligand>
</feature>
<dbReference type="AlphaFoldDB" id="A0A2G8KB52"/>
<dbReference type="GO" id="GO:0046872">
    <property type="term" value="F:metal ion binding"/>
    <property type="evidence" value="ECO:0007669"/>
    <property type="project" value="UniProtKB-KW"/>
</dbReference>
<reference evidence="11 12" key="1">
    <citation type="journal article" date="2017" name="PLoS Biol.">
        <title>The sea cucumber genome provides insights into morphological evolution and visceral regeneration.</title>
        <authorList>
            <person name="Zhang X."/>
            <person name="Sun L."/>
            <person name="Yuan J."/>
            <person name="Sun Y."/>
            <person name="Gao Y."/>
            <person name="Zhang L."/>
            <person name="Li S."/>
            <person name="Dai H."/>
            <person name="Hamel J.F."/>
            <person name="Liu C."/>
            <person name="Yu Y."/>
            <person name="Liu S."/>
            <person name="Lin W."/>
            <person name="Guo K."/>
            <person name="Jin S."/>
            <person name="Xu P."/>
            <person name="Storey K.B."/>
            <person name="Huan P."/>
            <person name="Zhang T."/>
            <person name="Zhou Y."/>
            <person name="Zhang J."/>
            <person name="Lin C."/>
            <person name="Li X."/>
            <person name="Xing L."/>
            <person name="Huo D."/>
            <person name="Sun M."/>
            <person name="Wang L."/>
            <person name="Mercier A."/>
            <person name="Li F."/>
            <person name="Yang H."/>
            <person name="Xiang J."/>
        </authorList>
    </citation>
    <scope>NUCLEOTIDE SEQUENCE [LARGE SCALE GENOMIC DNA]</scope>
    <source>
        <strain evidence="11">Shaxun</strain>
        <tissue evidence="11">Muscle</tissue>
    </source>
</reference>
<evidence type="ECO:0000256" key="4">
    <source>
        <dbReference type="ARBA" id="ARBA00023157"/>
    </source>
</evidence>
<comment type="cofactor">
    <cofactor evidence="8">
        <name>Mn(2+)</name>
        <dbReference type="ChEBI" id="CHEBI:29035"/>
    </cofactor>
</comment>
<feature type="active site" evidence="6">
    <location>
        <position position="395"/>
    </location>
</feature>
<accession>A0A2G8KB52</accession>
<keyword evidence="11" id="KW-0418">Kinase</keyword>
<evidence type="ECO:0000313" key="11">
    <source>
        <dbReference type="EMBL" id="PIK45234.1"/>
    </source>
</evidence>
<dbReference type="PANTHER" id="PTHR12450:SF14">
    <property type="entry name" value="GLYCOSAMINOGLYCAN XYLOSYLKINASE"/>
    <property type="match status" value="1"/>
</dbReference>
<evidence type="ECO:0000256" key="1">
    <source>
        <dbReference type="ARBA" id="ARBA00004555"/>
    </source>
</evidence>
<keyword evidence="9" id="KW-0472">Membrane</keyword>
<evidence type="ECO:0000256" key="5">
    <source>
        <dbReference type="ARBA" id="ARBA00023180"/>
    </source>
</evidence>
<feature type="binding site" evidence="8">
    <location>
        <position position="248"/>
    </location>
    <ligand>
        <name>Mn(2+)</name>
        <dbReference type="ChEBI" id="CHEBI:29035"/>
    </ligand>
</feature>
<gene>
    <name evidence="11" type="ORF">BSL78_17904</name>
</gene>
<comment type="caution">
    <text evidence="11">The sequence shown here is derived from an EMBL/GenBank/DDBJ whole genome shotgun (WGS) entry which is preliminary data.</text>
</comment>
<feature type="binding site" evidence="7">
    <location>
        <begin position="328"/>
        <end position="331"/>
    </location>
    <ligand>
        <name>ATP</name>
        <dbReference type="ChEBI" id="CHEBI:30616"/>
    </ligand>
</feature>
<evidence type="ECO:0000256" key="7">
    <source>
        <dbReference type="PIRSR" id="PIRSR624869-2"/>
    </source>
</evidence>
<evidence type="ECO:0000259" key="10">
    <source>
        <dbReference type="Pfam" id="PF06702"/>
    </source>
</evidence>
<keyword evidence="5" id="KW-0325">Glycoprotein</keyword>
<dbReference type="Proteomes" id="UP000230750">
    <property type="component" value="Unassembled WGS sequence"/>
</dbReference>
<keyword evidence="9" id="KW-1133">Transmembrane helix</keyword>
<name>A0A2G8KB52_STIJA</name>
<evidence type="ECO:0000256" key="3">
    <source>
        <dbReference type="ARBA" id="ARBA00023034"/>
    </source>
</evidence>
<keyword evidence="8" id="KW-0464">Manganese</keyword>
<feature type="binding site" evidence="7">
    <location>
        <position position="414"/>
    </location>
    <ligand>
        <name>ATP</name>
        <dbReference type="ChEBI" id="CHEBI:30616"/>
    </ligand>
</feature>
<keyword evidence="8" id="KW-0479">Metal-binding</keyword>
<keyword evidence="4" id="KW-1015">Disulfide bond</keyword>
<feature type="domain" description="FAM20 C-terminal" evidence="10">
    <location>
        <begin position="294"/>
        <end position="501"/>
    </location>
</feature>
<organism evidence="11 12">
    <name type="scientific">Stichopus japonicus</name>
    <name type="common">Sea cucumber</name>
    <dbReference type="NCBI Taxonomy" id="307972"/>
    <lineage>
        <taxon>Eukaryota</taxon>
        <taxon>Metazoa</taxon>
        <taxon>Echinodermata</taxon>
        <taxon>Eleutherozoa</taxon>
        <taxon>Echinozoa</taxon>
        <taxon>Holothuroidea</taxon>
        <taxon>Aspidochirotacea</taxon>
        <taxon>Aspidochirotida</taxon>
        <taxon>Stichopodidae</taxon>
        <taxon>Apostichopus</taxon>
    </lineage>
</organism>
<dbReference type="GO" id="GO:0016301">
    <property type="term" value="F:kinase activity"/>
    <property type="evidence" value="ECO:0007669"/>
    <property type="project" value="UniProtKB-KW"/>
</dbReference>
<keyword evidence="7" id="KW-0547">Nucleotide-binding</keyword>
<dbReference type="CDD" id="cd10314">
    <property type="entry name" value="FAM20_C"/>
    <property type="match status" value="1"/>
</dbReference>
<evidence type="ECO:0000256" key="6">
    <source>
        <dbReference type="PIRSR" id="PIRSR624869-1"/>
    </source>
</evidence>
<feature type="binding site" evidence="8">
    <location>
        <position position="414"/>
    </location>
    <ligand>
        <name>Mn(2+)</name>
        <dbReference type="ChEBI" id="CHEBI:29035"/>
    </ligand>
</feature>
<evidence type="ECO:0000256" key="8">
    <source>
        <dbReference type="PIRSR" id="PIRSR624869-3"/>
    </source>
</evidence>
<sequence>MVTLFVWLKSGTILHPRPRAVISSLVMRLKKGNVLLFSFGLVSVWLFIIVLTPAPDATHKSSYHRELMADLKARHDSVTKPVGDEKSHKKVKMKADDTNLVDSHVKISQKRDKRKKVNEAGHFVPKKVKVGDKVSLKSSKNETKPVTVQWEANLAVLHKAKTKAAYTKLWKKAASWVQSDQINLPGAEELGSILHGMSTAKIKKADIGYKGTQLKARLVLEGGQMVVFKPKWYRRDEVMTGNPYSGKDRHNGEIAAFHLNRILGFNRAPLVAGRRVNLLTEVFPVATPTLNATFTSQNNNTCFYGKCYYCKPSDPACAEGDIMEGSLTLWLPAKYTLQRWKHPWARTYRSSKKARWEEDDAYCDEVKKTHPIERQRLLLDIIDTAVFDYLIGNADRHMFETFEADEDPMLLLLDNGKSFGNPYWDEGSILAPVKQCCIIRNQTWTILQEFKERGLSDAMRQVLSHDPVSPVLSELHLQALDRRLIDISEAVNVCITEKGQAVLM</sequence>
<keyword evidence="3" id="KW-0333">Golgi apparatus</keyword>